<dbReference type="InterPro" id="IPR021924">
    <property type="entry name" value="DUF3537"/>
</dbReference>
<organism evidence="3 4">
    <name type="scientific">Trifolium pratense</name>
    <name type="common">Red clover</name>
    <dbReference type="NCBI Taxonomy" id="57577"/>
    <lineage>
        <taxon>Eukaryota</taxon>
        <taxon>Viridiplantae</taxon>
        <taxon>Streptophyta</taxon>
        <taxon>Embryophyta</taxon>
        <taxon>Tracheophyta</taxon>
        <taxon>Spermatophyta</taxon>
        <taxon>Magnoliopsida</taxon>
        <taxon>eudicotyledons</taxon>
        <taxon>Gunneridae</taxon>
        <taxon>Pentapetalae</taxon>
        <taxon>rosids</taxon>
        <taxon>fabids</taxon>
        <taxon>Fabales</taxon>
        <taxon>Fabaceae</taxon>
        <taxon>Papilionoideae</taxon>
        <taxon>50 kb inversion clade</taxon>
        <taxon>NPAAA clade</taxon>
        <taxon>Hologalegina</taxon>
        <taxon>IRL clade</taxon>
        <taxon>Trifolieae</taxon>
        <taxon>Trifolium</taxon>
    </lineage>
</organism>
<feature type="region of interest" description="Disordered" evidence="1">
    <location>
        <begin position="1"/>
        <end position="38"/>
    </location>
</feature>
<feature type="compositionally biased region" description="Low complexity" evidence="1">
    <location>
        <begin position="25"/>
        <end position="36"/>
    </location>
</feature>
<comment type="caution">
    <text evidence="3">The sequence shown here is derived from an EMBL/GenBank/DDBJ whole genome shotgun (WGS) entry which is preliminary data.</text>
</comment>
<accession>A0A2K3NZ89</accession>
<name>A0A2K3NZ89_TRIPR</name>
<dbReference type="AlphaFoldDB" id="A0A2K3NZ89"/>
<keyword evidence="2" id="KW-0812">Transmembrane</keyword>
<sequence length="364" mass="41295">MKPSTNDTTIDIDHNSSSKRVSFSENNHQNGEQQQHQHQHNVPLLLQPSYARSKSMIFDELRHFRICLKWCALDHSSCVGKLTSYVTFIFLTFIVPLFTTLFVQVSTSSPQDDPISLNKLVQIPESALAIISFFTLSRFFQRYGLRQLLFLDALQDDTTYVRRGYARELEKAFRFLTYIILPSFFVELVHKIIFFSAFLGCIEQECTYCQLGALLLVLASKTEKSFFNSGDLVICSAVQLSGFFLCILGAAKITHRAQGIVSIATRWHMLVTNAFAESEQCKDQMSDALASDSSDSDSSDIHISIIPQRLSSFHTRQSLVTYLQHNHGGITLYGFALDRGMLHTLFAFEFSIVLWILSKVVVLE</sequence>
<protein>
    <submittedName>
        <fullName evidence="3">Uncharacterized protein</fullName>
    </submittedName>
</protein>
<reference evidence="3 4" key="2">
    <citation type="journal article" date="2017" name="Front. Plant Sci.">
        <title>Gene Classification and Mining of Molecular Markers Useful in Red Clover (Trifolium pratense) Breeding.</title>
        <authorList>
            <person name="Istvanek J."/>
            <person name="Dluhosova J."/>
            <person name="Dluhos P."/>
            <person name="Patkova L."/>
            <person name="Nedelnik J."/>
            <person name="Repkova J."/>
        </authorList>
    </citation>
    <scope>NUCLEOTIDE SEQUENCE [LARGE SCALE GENOMIC DNA]</scope>
    <source>
        <strain evidence="4">cv. Tatra</strain>
        <tissue evidence="3">Young leaves</tissue>
    </source>
</reference>
<dbReference type="STRING" id="57577.A0A2K3NZ89"/>
<evidence type="ECO:0000256" key="1">
    <source>
        <dbReference type="SAM" id="MobiDB-lite"/>
    </source>
</evidence>
<gene>
    <name evidence="3" type="ORF">L195_g004871</name>
</gene>
<feature type="transmembrane region" description="Helical" evidence="2">
    <location>
        <begin position="175"/>
        <end position="199"/>
    </location>
</feature>
<feature type="transmembrane region" description="Helical" evidence="2">
    <location>
        <begin position="82"/>
        <end position="103"/>
    </location>
</feature>
<evidence type="ECO:0000313" key="3">
    <source>
        <dbReference type="EMBL" id="PNY08351.1"/>
    </source>
</evidence>
<evidence type="ECO:0000256" key="2">
    <source>
        <dbReference type="SAM" id="Phobius"/>
    </source>
</evidence>
<keyword evidence="2" id="KW-1133">Transmembrane helix</keyword>
<dbReference type="PANTHER" id="PTHR31963:SF4">
    <property type="entry name" value="GUSTATORY RECEPTOR"/>
    <property type="match status" value="1"/>
</dbReference>
<evidence type="ECO:0000313" key="4">
    <source>
        <dbReference type="Proteomes" id="UP000236291"/>
    </source>
</evidence>
<dbReference type="PANTHER" id="PTHR31963">
    <property type="entry name" value="RAS GUANINE NUCLEOTIDE EXCHANGE FACTOR K"/>
    <property type="match status" value="1"/>
</dbReference>
<dbReference type="Pfam" id="PF12056">
    <property type="entry name" value="DUF3537"/>
    <property type="match status" value="2"/>
</dbReference>
<feature type="transmembrane region" description="Helical" evidence="2">
    <location>
        <begin position="123"/>
        <end position="140"/>
    </location>
</feature>
<dbReference type="Proteomes" id="UP000236291">
    <property type="component" value="Unassembled WGS sequence"/>
</dbReference>
<proteinExistence type="predicted"/>
<keyword evidence="2" id="KW-0472">Membrane</keyword>
<reference evidence="3 4" key="1">
    <citation type="journal article" date="2014" name="Am. J. Bot.">
        <title>Genome assembly and annotation for red clover (Trifolium pratense; Fabaceae).</title>
        <authorList>
            <person name="Istvanek J."/>
            <person name="Jaros M."/>
            <person name="Krenek A."/>
            <person name="Repkova J."/>
        </authorList>
    </citation>
    <scope>NUCLEOTIDE SEQUENCE [LARGE SCALE GENOMIC DNA]</scope>
    <source>
        <strain evidence="4">cv. Tatra</strain>
        <tissue evidence="3">Young leaves</tissue>
    </source>
</reference>
<dbReference type="EMBL" id="ASHM01002454">
    <property type="protein sequence ID" value="PNY08351.1"/>
    <property type="molecule type" value="Genomic_DNA"/>
</dbReference>